<feature type="transmembrane region" description="Helical" evidence="1">
    <location>
        <begin position="272"/>
        <end position="290"/>
    </location>
</feature>
<proteinExistence type="predicted"/>
<keyword evidence="1" id="KW-1133">Transmembrane helix</keyword>
<dbReference type="RefSeq" id="WP_273380750.1">
    <property type="nucleotide sequence ID" value="NZ_PIUK01000189.1"/>
</dbReference>
<name>A0A953LFE7_SYMTR</name>
<gene>
    <name evidence="2" type="ORF">CWE10_15075</name>
</gene>
<reference evidence="2" key="1">
    <citation type="submission" date="2017-11" db="EMBL/GenBank/DDBJ databases">
        <title>Three new genomes from thermophilic consortium.</title>
        <authorList>
            <person name="Quaggio R."/>
            <person name="Amgarten D."/>
            <person name="Setubal J.C."/>
        </authorList>
    </citation>
    <scope>NUCLEOTIDE SEQUENCE</scope>
    <source>
        <strain evidence="2">ZCTH01-B2</strain>
    </source>
</reference>
<comment type="caution">
    <text evidence="2">The sequence shown here is derived from an EMBL/GenBank/DDBJ whole genome shotgun (WGS) entry which is preliminary data.</text>
</comment>
<protein>
    <submittedName>
        <fullName evidence="2">Uncharacterized protein</fullName>
    </submittedName>
</protein>
<evidence type="ECO:0000313" key="3">
    <source>
        <dbReference type="Proteomes" id="UP000732377"/>
    </source>
</evidence>
<feature type="transmembrane region" description="Helical" evidence="1">
    <location>
        <begin position="183"/>
        <end position="204"/>
    </location>
</feature>
<keyword evidence="1" id="KW-0812">Transmembrane</keyword>
<dbReference type="EMBL" id="PIUK01000189">
    <property type="protein sequence ID" value="MBY6277505.1"/>
    <property type="molecule type" value="Genomic_DNA"/>
</dbReference>
<evidence type="ECO:0000313" key="2">
    <source>
        <dbReference type="EMBL" id="MBY6277505.1"/>
    </source>
</evidence>
<feature type="transmembrane region" description="Helical" evidence="1">
    <location>
        <begin position="131"/>
        <end position="152"/>
    </location>
</feature>
<sequence>MSLWSLLRTEGRLVWKGSWVALLTLALAAASVWGGPFGTYRYAVRSAERIHALRAAYEAEFAELILDDLVAELQGTLALLHPAMGPNYLLAILAVLGTMVLPIWGAQLVGNEFRHRTAKARAAHVGWGAMVAAKVAWLLLLSAGLAALFAGIGALSGQVTWRAAQDALLLAGEVTPPPLKAPLFAQALTAALGLFFFGLVGLLTALVTRSALAGALVGLALPYVEAFVIGTPEWGWLLPRIAYGNLMVDHFVYLPGGMVGEPLALVPAPAPWVSWAVVAGWTVLACLAALRLGQRQQILS</sequence>
<feature type="transmembrane region" description="Helical" evidence="1">
    <location>
        <begin position="211"/>
        <end position="230"/>
    </location>
</feature>
<dbReference type="Proteomes" id="UP000732377">
    <property type="component" value="Unassembled WGS sequence"/>
</dbReference>
<organism evidence="2 3">
    <name type="scientific">Symbiobacterium thermophilum</name>
    <dbReference type="NCBI Taxonomy" id="2734"/>
    <lineage>
        <taxon>Bacteria</taxon>
        <taxon>Bacillati</taxon>
        <taxon>Bacillota</taxon>
        <taxon>Clostridia</taxon>
        <taxon>Eubacteriales</taxon>
        <taxon>Symbiobacteriaceae</taxon>
        <taxon>Symbiobacterium</taxon>
    </lineage>
</organism>
<evidence type="ECO:0000256" key="1">
    <source>
        <dbReference type="SAM" id="Phobius"/>
    </source>
</evidence>
<dbReference type="AlphaFoldDB" id="A0A953LFE7"/>
<keyword evidence="1" id="KW-0472">Membrane</keyword>
<feature type="transmembrane region" description="Helical" evidence="1">
    <location>
        <begin position="88"/>
        <end position="110"/>
    </location>
</feature>
<accession>A0A953LFE7</accession>